<dbReference type="SUPFAM" id="SSF47095">
    <property type="entry name" value="HMG-box"/>
    <property type="match status" value="1"/>
</dbReference>
<evidence type="ECO:0000256" key="2">
    <source>
        <dbReference type="ARBA" id="ARBA00023125"/>
    </source>
</evidence>
<protein>
    <recommendedName>
        <fullName evidence="5">HMG box domain-containing protein</fullName>
    </recommendedName>
</protein>
<feature type="DNA-binding region" description="HMG box" evidence="4">
    <location>
        <begin position="8"/>
        <end position="77"/>
    </location>
</feature>
<evidence type="ECO:0000313" key="7">
    <source>
        <dbReference type="Proteomes" id="UP000017836"/>
    </source>
</evidence>
<dbReference type="Gramene" id="ERN18092">
    <property type="protein sequence ID" value="ERN18092"/>
    <property type="gene ID" value="AMTR_s00046p00227790"/>
</dbReference>
<dbReference type="Gene3D" id="1.10.30.10">
    <property type="entry name" value="High mobility group box domain"/>
    <property type="match status" value="1"/>
</dbReference>
<dbReference type="InterPro" id="IPR009071">
    <property type="entry name" value="HMG_box_dom"/>
</dbReference>
<dbReference type="STRING" id="13333.U5D9J6"/>
<dbReference type="Pfam" id="PF00505">
    <property type="entry name" value="HMG_box"/>
    <property type="match status" value="1"/>
</dbReference>
<dbReference type="GO" id="GO:0005634">
    <property type="term" value="C:nucleus"/>
    <property type="evidence" value="ECO:0007669"/>
    <property type="project" value="UniProtKB-SubCell"/>
</dbReference>
<dbReference type="SMART" id="SM00398">
    <property type="entry name" value="HMG"/>
    <property type="match status" value="1"/>
</dbReference>
<keyword evidence="2 4" id="KW-0238">DNA-binding</keyword>
<dbReference type="PANTHER" id="PTHR46261:SF1">
    <property type="entry name" value="HIGH MOBILITY GROUP B PROTEIN 1"/>
    <property type="match status" value="1"/>
</dbReference>
<evidence type="ECO:0000313" key="6">
    <source>
        <dbReference type="EMBL" id="ERN18092.1"/>
    </source>
</evidence>
<comment type="subcellular location">
    <subcellularLocation>
        <location evidence="1">Nucleus</location>
    </subcellularLocation>
</comment>
<dbReference type="HOGENOM" id="CLU_2088086_0_0_1"/>
<gene>
    <name evidence="6" type="ORF">AMTR_s00046p00227790</name>
</gene>
<evidence type="ECO:0000256" key="4">
    <source>
        <dbReference type="PROSITE-ProRule" id="PRU00267"/>
    </source>
</evidence>
<proteinExistence type="predicted"/>
<organism evidence="6 7">
    <name type="scientific">Amborella trichopoda</name>
    <dbReference type="NCBI Taxonomy" id="13333"/>
    <lineage>
        <taxon>Eukaryota</taxon>
        <taxon>Viridiplantae</taxon>
        <taxon>Streptophyta</taxon>
        <taxon>Embryophyta</taxon>
        <taxon>Tracheophyta</taxon>
        <taxon>Spermatophyta</taxon>
        <taxon>Magnoliopsida</taxon>
        <taxon>Amborellales</taxon>
        <taxon>Amborellaceae</taxon>
        <taxon>Amborella</taxon>
    </lineage>
</organism>
<dbReference type="eggNOG" id="KOG0381">
    <property type="taxonomic scope" value="Eukaryota"/>
</dbReference>
<keyword evidence="3 4" id="KW-0539">Nucleus</keyword>
<dbReference type="PANTHER" id="PTHR46261">
    <property type="entry name" value="HIGH MOBILITY GROUP B PROTEIN 4-RELATED"/>
    <property type="match status" value="1"/>
</dbReference>
<evidence type="ECO:0000256" key="3">
    <source>
        <dbReference type="ARBA" id="ARBA00023242"/>
    </source>
</evidence>
<keyword evidence="7" id="KW-1185">Reference proteome</keyword>
<dbReference type="OMA" id="FARFEPT"/>
<dbReference type="Proteomes" id="UP000017836">
    <property type="component" value="Unassembled WGS sequence"/>
</dbReference>
<feature type="domain" description="HMG box" evidence="5">
    <location>
        <begin position="8"/>
        <end position="77"/>
    </location>
</feature>
<reference evidence="7" key="1">
    <citation type="journal article" date="2013" name="Science">
        <title>The Amborella genome and the evolution of flowering plants.</title>
        <authorList>
            <consortium name="Amborella Genome Project"/>
        </authorList>
    </citation>
    <scope>NUCLEOTIDE SEQUENCE [LARGE SCALE GENOMIC DNA]</scope>
</reference>
<sequence length="117" mass="13188">MGKDPNKPKRPPTAYFVFLEEFREKYKRDNPNNKLASQVAKACGVKWKSMSDQDKAPYVAKAAQKKALYDSSLEEYRKKQEGGVASGSPEVSEVGLEESVGEVWFARFEPTTSNLQH</sequence>
<evidence type="ECO:0000256" key="1">
    <source>
        <dbReference type="ARBA" id="ARBA00004123"/>
    </source>
</evidence>
<dbReference type="CDD" id="cd22005">
    <property type="entry name" value="HMG-box_AtHMGB1-like"/>
    <property type="match status" value="1"/>
</dbReference>
<evidence type="ECO:0000259" key="5">
    <source>
        <dbReference type="PROSITE" id="PS50118"/>
    </source>
</evidence>
<accession>U5D9J6</accession>
<dbReference type="AlphaFoldDB" id="U5D9J6"/>
<name>U5D9J6_AMBTC</name>
<dbReference type="EMBL" id="KI392290">
    <property type="protein sequence ID" value="ERN18092.1"/>
    <property type="molecule type" value="Genomic_DNA"/>
</dbReference>
<dbReference type="InterPro" id="IPR031061">
    <property type="entry name" value="HMGB_plant"/>
</dbReference>
<dbReference type="PROSITE" id="PS50118">
    <property type="entry name" value="HMG_BOX_2"/>
    <property type="match status" value="1"/>
</dbReference>
<dbReference type="InterPro" id="IPR036910">
    <property type="entry name" value="HMG_box_dom_sf"/>
</dbReference>
<dbReference type="GO" id="GO:0003677">
    <property type="term" value="F:DNA binding"/>
    <property type="evidence" value="ECO:0007669"/>
    <property type="project" value="UniProtKB-UniRule"/>
</dbReference>